<comment type="similarity">
    <text evidence="1">Belongs to the YciI family.</text>
</comment>
<dbReference type="Pfam" id="PF03795">
    <property type="entry name" value="YCII"/>
    <property type="match status" value="1"/>
</dbReference>
<dbReference type="Gene3D" id="3.30.70.1060">
    <property type="entry name" value="Dimeric alpha+beta barrel"/>
    <property type="match status" value="1"/>
</dbReference>
<comment type="caution">
    <text evidence="3">The sequence shown here is derived from an EMBL/GenBank/DDBJ whole genome shotgun (WGS) entry which is preliminary data.</text>
</comment>
<feature type="domain" description="YCII-related" evidence="2">
    <location>
        <begin position="48"/>
        <end position="132"/>
    </location>
</feature>
<dbReference type="InterPro" id="IPR005545">
    <property type="entry name" value="YCII"/>
</dbReference>
<accession>A0A562SMS9</accession>
<sequence>MASKVFPAMLLTGFLILLIVSFKPTLIPSARTTNTADTTKVVMKQYWMVLLRKGPQRNQDSAAAALIQQRHIANIERLARSGQLVVAGPFGDDGDLRGIFILDCPDSATAASLVKTDTAIITGRLSFEIKPWWTARNCVFK</sequence>
<evidence type="ECO:0000313" key="4">
    <source>
        <dbReference type="Proteomes" id="UP000316778"/>
    </source>
</evidence>
<dbReference type="OrthoDB" id="8481699at2"/>
<dbReference type="SUPFAM" id="SSF54909">
    <property type="entry name" value="Dimeric alpha+beta barrel"/>
    <property type="match status" value="1"/>
</dbReference>
<evidence type="ECO:0000256" key="1">
    <source>
        <dbReference type="ARBA" id="ARBA00007689"/>
    </source>
</evidence>
<proteinExistence type="inferred from homology"/>
<evidence type="ECO:0000259" key="2">
    <source>
        <dbReference type="Pfam" id="PF03795"/>
    </source>
</evidence>
<organism evidence="3 4">
    <name type="scientific">Chitinophaga japonensis</name>
    <name type="common">Flexibacter japonensis</name>
    <dbReference type="NCBI Taxonomy" id="104662"/>
    <lineage>
        <taxon>Bacteria</taxon>
        <taxon>Pseudomonadati</taxon>
        <taxon>Bacteroidota</taxon>
        <taxon>Chitinophagia</taxon>
        <taxon>Chitinophagales</taxon>
        <taxon>Chitinophagaceae</taxon>
        <taxon>Chitinophaga</taxon>
    </lineage>
</organism>
<dbReference type="InterPro" id="IPR011008">
    <property type="entry name" value="Dimeric_a/b-barrel"/>
</dbReference>
<gene>
    <name evidence="3" type="ORF">LX66_5316</name>
</gene>
<evidence type="ECO:0000313" key="3">
    <source>
        <dbReference type="EMBL" id="TWI82000.1"/>
    </source>
</evidence>
<dbReference type="EMBL" id="VLLG01000007">
    <property type="protein sequence ID" value="TWI82000.1"/>
    <property type="molecule type" value="Genomic_DNA"/>
</dbReference>
<dbReference type="AlphaFoldDB" id="A0A562SMS9"/>
<keyword evidence="4" id="KW-1185">Reference proteome</keyword>
<dbReference type="Proteomes" id="UP000316778">
    <property type="component" value="Unassembled WGS sequence"/>
</dbReference>
<name>A0A562SMS9_CHIJA</name>
<reference evidence="3 4" key="1">
    <citation type="journal article" date="2013" name="Stand. Genomic Sci.">
        <title>Genomic Encyclopedia of Type Strains, Phase I: The one thousand microbial genomes (KMG-I) project.</title>
        <authorList>
            <person name="Kyrpides N.C."/>
            <person name="Woyke T."/>
            <person name="Eisen J.A."/>
            <person name="Garrity G."/>
            <person name="Lilburn T.G."/>
            <person name="Beck B.J."/>
            <person name="Whitman W.B."/>
            <person name="Hugenholtz P."/>
            <person name="Klenk H.P."/>
        </authorList>
    </citation>
    <scope>NUCLEOTIDE SEQUENCE [LARGE SCALE GENOMIC DNA]</scope>
    <source>
        <strain evidence="3 4">DSM 13484</strain>
    </source>
</reference>
<dbReference type="RefSeq" id="WP_145719084.1">
    <property type="nucleotide sequence ID" value="NZ_BAAAFY010000003.1"/>
</dbReference>
<protein>
    <submittedName>
        <fullName evidence="3">Uncharacterized protein YciI</fullName>
    </submittedName>
</protein>